<evidence type="ECO:0000313" key="4">
    <source>
        <dbReference type="Proteomes" id="UP000000759"/>
    </source>
</evidence>
<dbReference type="RefSeq" id="XP_002178225.1">
    <property type="nucleotide sequence ID" value="XM_002178189.1"/>
</dbReference>
<evidence type="ECO:0000256" key="1">
    <source>
        <dbReference type="ARBA" id="ARBA00007637"/>
    </source>
</evidence>
<dbReference type="PANTHER" id="PTHR43574">
    <property type="entry name" value="EPIMERASE-RELATED"/>
    <property type="match status" value="1"/>
</dbReference>
<dbReference type="AlphaFoldDB" id="B7FTZ2"/>
<dbReference type="OrthoDB" id="674948at2759"/>
<protein>
    <recommendedName>
        <fullName evidence="5">NAD-dependent epimerase/dehydratase domain-containing protein</fullName>
    </recommendedName>
</protein>
<reference evidence="4" key="2">
    <citation type="submission" date="2008-08" db="EMBL/GenBank/DDBJ databases">
        <authorList>
            <consortium name="Diatom Consortium"/>
            <person name="Grigoriev I."/>
            <person name="Grimwood J."/>
            <person name="Kuo A."/>
            <person name="Otillar R.P."/>
            <person name="Salamov A."/>
            <person name="Detter J.C."/>
            <person name="Lindquist E."/>
            <person name="Shapiro H."/>
            <person name="Lucas S."/>
            <person name="Glavina del Rio T."/>
            <person name="Pitluck S."/>
            <person name="Rokhsar D."/>
            <person name="Bowler C."/>
        </authorList>
    </citation>
    <scope>GENOME REANNOTATION</scope>
    <source>
        <strain evidence="4">CCAP 1055/1</strain>
    </source>
</reference>
<dbReference type="Proteomes" id="UP000000759">
    <property type="component" value="Chromosome 4"/>
</dbReference>
<dbReference type="InterPro" id="IPR036291">
    <property type="entry name" value="NAD(P)-bd_dom_sf"/>
</dbReference>
<proteinExistence type="inferred from homology"/>
<gene>
    <name evidence="3" type="ORF">PHATRDRAFT_44401</name>
</gene>
<dbReference type="EMBL" id="CM000607">
    <property type="protein sequence ID" value="EEC49890.1"/>
    <property type="molecule type" value="Genomic_DNA"/>
</dbReference>
<keyword evidence="4" id="KW-1185">Reference proteome</keyword>
<dbReference type="PaxDb" id="2850-Phatr44401"/>
<keyword evidence="2" id="KW-0520">NAD</keyword>
<organism evidence="3 4">
    <name type="scientific">Phaeodactylum tricornutum (strain CCAP 1055/1)</name>
    <dbReference type="NCBI Taxonomy" id="556484"/>
    <lineage>
        <taxon>Eukaryota</taxon>
        <taxon>Sar</taxon>
        <taxon>Stramenopiles</taxon>
        <taxon>Ochrophyta</taxon>
        <taxon>Bacillariophyta</taxon>
        <taxon>Bacillariophyceae</taxon>
        <taxon>Bacillariophycidae</taxon>
        <taxon>Naviculales</taxon>
        <taxon>Phaeodactylaceae</taxon>
        <taxon>Phaeodactylum</taxon>
    </lineage>
</organism>
<dbReference type="eggNOG" id="ENOG502QSRK">
    <property type="taxonomic scope" value="Eukaryota"/>
</dbReference>
<name>B7FTZ2_PHATC</name>
<accession>B7FTZ2</accession>
<dbReference type="InParanoid" id="B7FTZ2"/>
<evidence type="ECO:0000313" key="3">
    <source>
        <dbReference type="EMBL" id="EEC49890.1"/>
    </source>
</evidence>
<comment type="similarity">
    <text evidence="1">Belongs to the NAD(P)-dependent epimerase/dehydratase family.</text>
</comment>
<dbReference type="Gene3D" id="3.40.50.720">
    <property type="entry name" value="NAD(P)-binding Rossmann-like Domain"/>
    <property type="match status" value="1"/>
</dbReference>
<dbReference type="HOGENOM" id="CLU_066958_0_0_1"/>
<dbReference type="SUPFAM" id="SSF51735">
    <property type="entry name" value="NAD(P)-binding Rossmann-fold domains"/>
    <property type="match status" value="1"/>
</dbReference>
<sequence>MATKTSSGCAVIGVGVLGTSLCQQILSAPEFDGIKLTGITKTTTNHNAIREKVGMDSEDRFQLLTTDECEGTETKFKHIVFCAPPSGSEDYPADVRKSADTLWAGPEEGGVFVFTSSGAVYGPGDSRTVSETSDIADPESSVRVGRLVKAEKAALDAGGCVLRLAGLYNLDRGAHNFWLTSGKPISGLPEGIINLLHYEDAASACLSALKAGSSVCEGRAFIISDGHPLTRKQICESALQAKTYKDCAMPTFASENLNGMALGKVYDGSSSNKALEWSPRFESFDTFMNSMA</sequence>
<dbReference type="KEGG" id="pti:PHATRDRAFT_44401"/>
<dbReference type="GeneID" id="7197865"/>
<evidence type="ECO:0000256" key="2">
    <source>
        <dbReference type="ARBA" id="ARBA00023027"/>
    </source>
</evidence>
<reference evidence="3 4" key="1">
    <citation type="journal article" date="2008" name="Nature">
        <title>The Phaeodactylum genome reveals the evolutionary history of diatom genomes.</title>
        <authorList>
            <person name="Bowler C."/>
            <person name="Allen A.E."/>
            <person name="Badger J.H."/>
            <person name="Grimwood J."/>
            <person name="Jabbari K."/>
            <person name="Kuo A."/>
            <person name="Maheswari U."/>
            <person name="Martens C."/>
            <person name="Maumus F."/>
            <person name="Otillar R.P."/>
            <person name="Rayko E."/>
            <person name="Salamov A."/>
            <person name="Vandepoele K."/>
            <person name="Beszteri B."/>
            <person name="Gruber A."/>
            <person name="Heijde M."/>
            <person name="Katinka M."/>
            <person name="Mock T."/>
            <person name="Valentin K."/>
            <person name="Verret F."/>
            <person name="Berges J.A."/>
            <person name="Brownlee C."/>
            <person name="Cadoret J.P."/>
            <person name="Chiovitti A."/>
            <person name="Choi C.J."/>
            <person name="Coesel S."/>
            <person name="De Martino A."/>
            <person name="Detter J.C."/>
            <person name="Durkin C."/>
            <person name="Falciatore A."/>
            <person name="Fournet J."/>
            <person name="Haruta M."/>
            <person name="Huysman M.J."/>
            <person name="Jenkins B.D."/>
            <person name="Jiroutova K."/>
            <person name="Jorgensen R.E."/>
            <person name="Joubert Y."/>
            <person name="Kaplan A."/>
            <person name="Kroger N."/>
            <person name="Kroth P.G."/>
            <person name="La Roche J."/>
            <person name="Lindquist E."/>
            <person name="Lommer M."/>
            <person name="Martin-Jezequel V."/>
            <person name="Lopez P.J."/>
            <person name="Lucas S."/>
            <person name="Mangogna M."/>
            <person name="McGinnis K."/>
            <person name="Medlin L.K."/>
            <person name="Montsant A."/>
            <person name="Oudot-Le Secq M.P."/>
            <person name="Napoli C."/>
            <person name="Obornik M."/>
            <person name="Parker M.S."/>
            <person name="Petit J.L."/>
            <person name="Porcel B.M."/>
            <person name="Poulsen N."/>
            <person name="Robison M."/>
            <person name="Rychlewski L."/>
            <person name="Rynearson T.A."/>
            <person name="Schmutz J."/>
            <person name="Shapiro H."/>
            <person name="Siaut M."/>
            <person name="Stanley M."/>
            <person name="Sussman M.R."/>
            <person name="Taylor A.R."/>
            <person name="Vardi A."/>
            <person name="von Dassow P."/>
            <person name="Vyverman W."/>
            <person name="Willis A."/>
            <person name="Wyrwicz L.S."/>
            <person name="Rokhsar D.S."/>
            <person name="Weissenbach J."/>
            <person name="Armbrust E.V."/>
            <person name="Green B.R."/>
            <person name="Van de Peer Y."/>
            <person name="Grigoriev I.V."/>
        </authorList>
    </citation>
    <scope>NUCLEOTIDE SEQUENCE [LARGE SCALE GENOMIC DNA]</scope>
    <source>
        <strain evidence="3 4">CCAP 1055/1</strain>
    </source>
</reference>
<evidence type="ECO:0008006" key="5">
    <source>
        <dbReference type="Google" id="ProtNLM"/>
    </source>
</evidence>